<feature type="compositionally biased region" description="Acidic residues" evidence="11">
    <location>
        <begin position="251"/>
        <end position="278"/>
    </location>
</feature>
<keyword evidence="7" id="KW-0594">Phospholipid biosynthesis</keyword>
<evidence type="ECO:0000256" key="5">
    <source>
        <dbReference type="ARBA" id="ARBA00023136"/>
    </source>
</evidence>
<evidence type="ECO:0000256" key="2">
    <source>
        <dbReference type="ARBA" id="ARBA00022516"/>
    </source>
</evidence>
<protein>
    <submittedName>
        <fullName evidence="13">Phosphatidylserine decarboxylase-related protein</fullName>
    </submittedName>
</protein>
<keyword evidence="5 12" id="KW-0472">Membrane</keyword>
<dbReference type="RefSeq" id="WP_035537162.1">
    <property type="nucleotide sequence ID" value="NZ_ARYL01000009.1"/>
</dbReference>
<dbReference type="GO" id="GO:0008654">
    <property type="term" value="P:phospholipid biosynthetic process"/>
    <property type="evidence" value="ECO:0007669"/>
    <property type="project" value="UniProtKB-KW"/>
</dbReference>
<evidence type="ECO:0000256" key="7">
    <source>
        <dbReference type="ARBA" id="ARBA00023209"/>
    </source>
</evidence>
<evidence type="ECO:0000256" key="12">
    <source>
        <dbReference type="SAM" id="Phobius"/>
    </source>
</evidence>
<evidence type="ECO:0000256" key="1">
    <source>
        <dbReference type="ARBA" id="ARBA00022475"/>
    </source>
</evidence>
<keyword evidence="2" id="KW-0444">Lipid biosynthesis</keyword>
<evidence type="ECO:0000256" key="10">
    <source>
        <dbReference type="ARBA" id="ARBA00023317"/>
    </source>
</evidence>
<evidence type="ECO:0000256" key="9">
    <source>
        <dbReference type="ARBA" id="ARBA00023264"/>
    </source>
</evidence>
<dbReference type="InterPro" id="IPR033175">
    <property type="entry name" value="PSD-A"/>
</dbReference>
<feature type="transmembrane region" description="Helical" evidence="12">
    <location>
        <begin position="12"/>
        <end position="35"/>
    </location>
</feature>
<keyword evidence="12" id="KW-1133">Transmembrane helix</keyword>
<dbReference type="AlphaFoldDB" id="A0A059G820"/>
<gene>
    <name evidence="13" type="ORF">HOC_07394</name>
</gene>
<feature type="region of interest" description="Disordered" evidence="11">
    <location>
        <begin position="238"/>
        <end position="278"/>
    </location>
</feature>
<dbReference type="PATRIC" id="fig|1280953.3.peg.1499"/>
<dbReference type="eggNOG" id="COG0688">
    <property type="taxonomic scope" value="Bacteria"/>
</dbReference>
<evidence type="ECO:0000313" key="13">
    <source>
        <dbReference type="EMBL" id="KDA02982.1"/>
    </source>
</evidence>
<keyword evidence="10" id="KW-0670">Pyruvate</keyword>
<keyword evidence="6" id="KW-0865">Zymogen</keyword>
<keyword evidence="8" id="KW-0456">Lyase</keyword>
<keyword evidence="1" id="KW-1003">Cell membrane</keyword>
<reference evidence="13 14" key="1">
    <citation type="journal article" date="2014" name="Antonie Van Leeuwenhoek">
        <title>Hyphomonas beringensis sp. nov. and Hyphomonas chukchiensis sp. nov., isolated from surface seawater of the Bering Sea and Chukchi Sea.</title>
        <authorList>
            <person name="Li C."/>
            <person name="Lai Q."/>
            <person name="Li G."/>
            <person name="Dong C."/>
            <person name="Wang J."/>
            <person name="Liao Y."/>
            <person name="Shao Z."/>
        </authorList>
    </citation>
    <scope>NUCLEOTIDE SEQUENCE [LARGE SCALE GENOMIC DNA]</scope>
    <source>
        <strain evidence="13 14">SCH89</strain>
    </source>
</reference>
<evidence type="ECO:0000256" key="6">
    <source>
        <dbReference type="ARBA" id="ARBA00023145"/>
    </source>
</evidence>
<sequence length="295" mass="31910">MSEDLDRRSTPWLTIGLDWEGVAAALGALLVALLLGLLWSPLFWIGFAGVILALMAARWSHRTPPDLANGIVSPCDGVVVSVERVDAPSELRLTESATMRIRVSSAPSATNKVYTPIAGSLESLILESGEKGVPLATRPEDDGLMRAYLTFESRGQQVGVRLASGGFGPRIELSTEAGDIVRLGRPFGTRRLGGWCDIYVPSNTGVLIWPGQTLIGGETVLGRLKSQGDTDLFDGMTAEEQEEAPVLQVETEAEPEIEEEEDDDYPSPEEVSVPEDPAEIFARLREAARKHGEED</sequence>
<accession>A0A059G820</accession>
<dbReference type="GO" id="GO:0004609">
    <property type="term" value="F:phosphatidylserine decarboxylase activity"/>
    <property type="evidence" value="ECO:0007669"/>
    <property type="project" value="InterPro"/>
</dbReference>
<evidence type="ECO:0000256" key="8">
    <source>
        <dbReference type="ARBA" id="ARBA00023239"/>
    </source>
</evidence>
<dbReference type="OrthoDB" id="9790893at2"/>
<evidence type="ECO:0000256" key="3">
    <source>
        <dbReference type="ARBA" id="ARBA00022793"/>
    </source>
</evidence>
<keyword evidence="14" id="KW-1185">Reference proteome</keyword>
<evidence type="ECO:0000313" key="14">
    <source>
        <dbReference type="Proteomes" id="UP000024942"/>
    </source>
</evidence>
<feature type="transmembrane region" description="Helical" evidence="12">
    <location>
        <begin position="41"/>
        <end position="59"/>
    </location>
</feature>
<dbReference type="InterPro" id="IPR003817">
    <property type="entry name" value="PS_Dcarbxylase"/>
</dbReference>
<name>A0A059G820_9PROT</name>
<dbReference type="PANTHER" id="PTHR35809">
    <property type="entry name" value="ARCHAETIDYLSERINE DECARBOXYLASE PROENZYME-RELATED"/>
    <property type="match status" value="1"/>
</dbReference>
<dbReference type="Proteomes" id="UP000024942">
    <property type="component" value="Unassembled WGS sequence"/>
</dbReference>
<proteinExistence type="predicted"/>
<comment type="caution">
    <text evidence="13">The sequence shown here is derived from an EMBL/GenBank/DDBJ whole genome shotgun (WGS) entry which is preliminary data.</text>
</comment>
<organism evidence="13 14">
    <name type="scientific">Hyphomonas oceanitis SCH89</name>
    <dbReference type="NCBI Taxonomy" id="1280953"/>
    <lineage>
        <taxon>Bacteria</taxon>
        <taxon>Pseudomonadati</taxon>
        <taxon>Pseudomonadota</taxon>
        <taxon>Alphaproteobacteria</taxon>
        <taxon>Hyphomonadales</taxon>
        <taxon>Hyphomonadaceae</taxon>
        <taxon>Hyphomonas</taxon>
    </lineage>
</organism>
<keyword evidence="12" id="KW-0812">Transmembrane</keyword>
<keyword evidence="9" id="KW-1208">Phospholipid metabolism</keyword>
<keyword evidence="3" id="KW-0210">Decarboxylase</keyword>
<dbReference type="PANTHER" id="PTHR35809:SF1">
    <property type="entry name" value="ARCHAETIDYLSERINE DECARBOXYLASE PROENZYME-RELATED"/>
    <property type="match status" value="1"/>
</dbReference>
<dbReference type="Pfam" id="PF02666">
    <property type="entry name" value="PS_Dcarbxylase"/>
    <property type="match status" value="1"/>
</dbReference>
<dbReference type="STRING" id="1280953.HOC_07394"/>
<dbReference type="EMBL" id="ARYL01000009">
    <property type="protein sequence ID" value="KDA02982.1"/>
    <property type="molecule type" value="Genomic_DNA"/>
</dbReference>
<evidence type="ECO:0000256" key="4">
    <source>
        <dbReference type="ARBA" id="ARBA00023098"/>
    </source>
</evidence>
<keyword evidence="4" id="KW-0443">Lipid metabolism</keyword>
<evidence type="ECO:0000256" key="11">
    <source>
        <dbReference type="SAM" id="MobiDB-lite"/>
    </source>
</evidence>